<dbReference type="PRINTS" id="PR00109">
    <property type="entry name" value="TYRKINASE"/>
</dbReference>
<dbReference type="InterPro" id="IPR050198">
    <property type="entry name" value="Non-receptor_tyrosine_kinases"/>
</dbReference>
<keyword evidence="22" id="KW-1185">Reference proteome</keyword>
<dbReference type="STRING" id="37003.ENSKMAP00000030041"/>
<dbReference type="InterPro" id="IPR011009">
    <property type="entry name" value="Kinase-like_dom_sf"/>
</dbReference>
<dbReference type="SUPFAM" id="SSF50044">
    <property type="entry name" value="SH3-domain"/>
    <property type="match status" value="1"/>
</dbReference>
<feature type="binding site" evidence="15">
    <location>
        <position position="218"/>
    </location>
    <ligand>
        <name>ATP</name>
        <dbReference type="ChEBI" id="CHEBI:30616"/>
    </ligand>
</feature>
<dbReference type="PRINTS" id="PR00401">
    <property type="entry name" value="SH2DOMAIN"/>
</dbReference>
<evidence type="ECO:0000256" key="15">
    <source>
        <dbReference type="PROSITE-ProRule" id="PRU10141"/>
    </source>
</evidence>
<keyword evidence="5" id="KW-0519">Myristate</keyword>
<dbReference type="CDD" id="cd09937">
    <property type="entry name" value="SH2_csk_like"/>
    <property type="match status" value="1"/>
</dbReference>
<dbReference type="EC" id="2.7.10.2" evidence="16"/>
<keyword evidence="3" id="KW-0963">Cytoplasm</keyword>
<feature type="region of interest" description="Disordered" evidence="17">
    <location>
        <begin position="426"/>
        <end position="459"/>
    </location>
</feature>
<evidence type="ECO:0000256" key="2">
    <source>
        <dbReference type="ARBA" id="ARBA00022443"/>
    </source>
</evidence>
<keyword evidence="6 15" id="KW-0547">Nucleotide-binding</keyword>
<evidence type="ECO:0000256" key="6">
    <source>
        <dbReference type="ARBA" id="ARBA00022741"/>
    </source>
</evidence>
<evidence type="ECO:0000256" key="13">
    <source>
        <dbReference type="PROSITE-ProRule" id="PRU00191"/>
    </source>
</evidence>
<dbReference type="Gene3D" id="2.30.30.40">
    <property type="entry name" value="SH3 Domains"/>
    <property type="match status" value="1"/>
</dbReference>
<keyword evidence="11" id="KW-0449">Lipoprotein</keyword>
<dbReference type="GeneTree" id="ENSGT00940000160775"/>
<dbReference type="Gene3D" id="3.30.200.20">
    <property type="entry name" value="Phosphorylase Kinase, domain 1"/>
    <property type="match status" value="1"/>
</dbReference>
<keyword evidence="2 14" id="KW-0728">SH3 domain</keyword>
<feature type="compositionally biased region" description="Basic and acidic residues" evidence="17">
    <location>
        <begin position="426"/>
        <end position="452"/>
    </location>
</feature>
<keyword evidence="4 16" id="KW-0808">Transferase</keyword>
<dbReference type="SUPFAM" id="SSF55550">
    <property type="entry name" value="SH2 domain"/>
    <property type="match status" value="1"/>
</dbReference>
<dbReference type="OMA" id="HDSGQEG"/>
<dbReference type="InterPro" id="IPR001452">
    <property type="entry name" value="SH3_domain"/>
</dbReference>
<dbReference type="GO" id="GO:0004715">
    <property type="term" value="F:non-membrane spanning protein tyrosine kinase activity"/>
    <property type="evidence" value="ECO:0007669"/>
    <property type="project" value="UniProtKB-EC"/>
</dbReference>
<accession>A0A3Q3BKK1</accession>
<evidence type="ECO:0000256" key="8">
    <source>
        <dbReference type="ARBA" id="ARBA00022840"/>
    </source>
</evidence>
<evidence type="ECO:0000256" key="1">
    <source>
        <dbReference type="ARBA" id="ARBA00004496"/>
    </source>
</evidence>
<evidence type="ECO:0000259" key="18">
    <source>
        <dbReference type="PROSITE" id="PS50001"/>
    </source>
</evidence>
<dbReference type="KEGG" id="kmr:108230654"/>
<dbReference type="InterPro" id="IPR035027">
    <property type="entry name" value="Csk-like_SH2"/>
</dbReference>
<dbReference type="InterPro" id="IPR020635">
    <property type="entry name" value="Tyr_kinase_cat_dom"/>
</dbReference>
<evidence type="ECO:0000259" key="20">
    <source>
        <dbReference type="PROSITE" id="PS50011"/>
    </source>
</evidence>
<dbReference type="OrthoDB" id="346907at2759"/>
<dbReference type="InterPro" id="IPR017441">
    <property type="entry name" value="Protein_kinase_ATP_BS"/>
</dbReference>
<dbReference type="AlphaFoldDB" id="A0A3Q3BKK1"/>
<evidence type="ECO:0000256" key="17">
    <source>
        <dbReference type="SAM" id="MobiDB-lite"/>
    </source>
</evidence>
<dbReference type="InterPro" id="IPR036028">
    <property type="entry name" value="SH3-like_dom_sf"/>
</dbReference>
<protein>
    <recommendedName>
        <fullName evidence="16">Tyrosine-protein kinase</fullName>
        <ecNumber evidence="16">2.7.10.2</ecNumber>
    </recommendedName>
</protein>
<comment type="catalytic activity">
    <reaction evidence="12 16">
        <text>L-tyrosyl-[protein] + ATP = O-phospho-L-tyrosyl-[protein] + ADP + H(+)</text>
        <dbReference type="Rhea" id="RHEA:10596"/>
        <dbReference type="Rhea" id="RHEA-COMP:10136"/>
        <dbReference type="Rhea" id="RHEA-COMP:20101"/>
        <dbReference type="ChEBI" id="CHEBI:15378"/>
        <dbReference type="ChEBI" id="CHEBI:30616"/>
        <dbReference type="ChEBI" id="CHEBI:46858"/>
        <dbReference type="ChEBI" id="CHEBI:61978"/>
        <dbReference type="ChEBI" id="CHEBI:456216"/>
        <dbReference type="EC" id="2.7.10.2"/>
    </reaction>
</comment>
<dbReference type="SMART" id="SM00326">
    <property type="entry name" value="SH3"/>
    <property type="match status" value="1"/>
</dbReference>
<dbReference type="PROSITE" id="PS50011">
    <property type="entry name" value="PROTEIN_KINASE_DOM"/>
    <property type="match status" value="1"/>
</dbReference>
<reference evidence="21" key="2">
    <citation type="submission" date="2025-09" db="UniProtKB">
        <authorList>
            <consortium name="Ensembl"/>
        </authorList>
    </citation>
    <scope>IDENTIFICATION</scope>
</reference>
<dbReference type="SUPFAM" id="SSF56112">
    <property type="entry name" value="Protein kinase-like (PK-like)"/>
    <property type="match status" value="1"/>
</dbReference>
<sequence length="459" mass="52107">MNYAAGVQCVAKCSNKKPKPGELAYRKGHILTIVETSVRKGYYKARHNTTGEEGLINANNVREREALRVDPSLSLMPWFHGKISGPEAVIKLHPPEDGLFLVRESIRHPGDYVLCVSFSGEVFHYRVIYQDNKLTIDYKQYFYNLIDMIEFYSKNNDSIVTTLTKPKKKQGTKSAEVELSKTGWLLDITKLTLGENIGEGEFGAVYRGEYMGQKVAVKIIKCDVTAQAFLQETAVMTKLQHKNLVRLLGVILNKGLHIVTELMNKGNLGNFLRTRGRSIINSAQLLRFALGVCEGMEYLESKKLVHRDLAARNVLVSDDSEAKVSDFGLTKVDSKESDKAKLPIKWTAPEALMKEKFSTKSDVWSYGVLLWEIFSYGRQPYPKMSLKEVKEQVEAGYRMEAPEDCPADVYSLMRLCWEQEPRRRPGFPRLREKLEQEMAKRSPRPEAAHRGEITSGSRS</sequence>
<dbReference type="SMART" id="SM00252">
    <property type="entry name" value="SH2"/>
    <property type="match status" value="1"/>
</dbReference>
<feature type="domain" description="Protein kinase" evidence="20">
    <location>
        <begin position="191"/>
        <end position="438"/>
    </location>
</feature>
<reference evidence="21" key="1">
    <citation type="submission" date="2025-08" db="UniProtKB">
        <authorList>
            <consortium name="Ensembl"/>
        </authorList>
    </citation>
    <scope>IDENTIFICATION</scope>
</reference>
<evidence type="ECO:0000256" key="3">
    <source>
        <dbReference type="ARBA" id="ARBA00022490"/>
    </source>
</evidence>
<evidence type="ECO:0000256" key="4">
    <source>
        <dbReference type="ARBA" id="ARBA00022679"/>
    </source>
</evidence>
<feature type="domain" description="SH2" evidence="18">
    <location>
        <begin position="78"/>
        <end position="167"/>
    </location>
</feature>
<evidence type="ECO:0000256" key="5">
    <source>
        <dbReference type="ARBA" id="ARBA00022707"/>
    </source>
</evidence>
<evidence type="ECO:0000313" key="21">
    <source>
        <dbReference type="Ensembl" id="ENSKMAP00000030041.1"/>
    </source>
</evidence>
<dbReference type="Gene3D" id="1.10.510.10">
    <property type="entry name" value="Transferase(Phosphotransferase) domain 1"/>
    <property type="match status" value="1"/>
</dbReference>
<keyword evidence="8 15" id="KW-0067">ATP-binding</keyword>
<dbReference type="FunFam" id="2.30.30.40:FF:000145">
    <property type="entry name" value="Tyrosine-protein kinase"/>
    <property type="match status" value="1"/>
</dbReference>
<evidence type="ECO:0000256" key="12">
    <source>
        <dbReference type="ARBA" id="ARBA00051245"/>
    </source>
</evidence>
<evidence type="ECO:0000256" key="11">
    <source>
        <dbReference type="ARBA" id="ARBA00023288"/>
    </source>
</evidence>
<keyword evidence="10 16" id="KW-0829">Tyrosine-protein kinase</keyword>
<proteinExistence type="inferred from homology"/>
<dbReference type="PANTHER" id="PTHR24418">
    <property type="entry name" value="TYROSINE-PROTEIN KINASE"/>
    <property type="match status" value="1"/>
</dbReference>
<dbReference type="InterPro" id="IPR000719">
    <property type="entry name" value="Prot_kinase_dom"/>
</dbReference>
<evidence type="ECO:0000256" key="10">
    <source>
        <dbReference type="ARBA" id="ARBA00023137"/>
    </source>
</evidence>
<dbReference type="PROSITE" id="PS50002">
    <property type="entry name" value="SH3"/>
    <property type="match status" value="1"/>
</dbReference>
<dbReference type="GeneID" id="108230654"/>
<dbReference type="PROSITE" id="PS00109">
    <property type="entry name" value="PROTEIN_KINASE_TYR"/>
    <property type="match status" value="1"/>
</dbReference>
<dbReference type="SMART" id="SM00219">
    <property type="entry name" value="TyrKc"/>
    <property type="match status" value="1"/>
</dbReference>
<dbReference type="Pfam" id="PF07714">
    <property type="entry name" value="PK_Tyr_Ser-Thr"/>
    <property type="match status" value="1"/>
</dbReference>
<comment type="similarity">
    <text evidence="16">Belongs to the protein kinase superfamily. Tyr protein kinase family.</text>
</comment>
<organism evidence="21 22">
    <name type="scientific">Kryptolebias marmoratus</name>
    <name type="common">Mangrove killifish</name>
    <name type="synonym">Rivulus marmoratus</name>
    <dbReference type="NCBI Taxonomy" id="37003"/>
    <lineage>
        <taxon>Eukaryota</taxon>
        <taxon>Metazoa</taxon>
        <taxon>Chordata</taxon>
        <taxon>Craniata</taxon>
        <taxon>Vertebrata</taxon>
        <taxon>Euteleostomi</taxon>
        <taxon>Actinopterygii</taxon>
        <taxon>Neopterygii</taxon>
        <taxon>Teleostei</taxon>
        <taxon>Neoteleostei</taxon>
        <taxon>Acanthomorphata</taxon>
        <taxon>Ovalentaria</taxon>
        <taxon>Atherinomorphae</taxon>
        <taxon>Cyprinodontiformes</taxon>
        <taxon>Rivulidae</taxon>
        <taxon>Kryptolebias</taxon>
    </lineage>
</organism>
<dbReference type="InterPro" id="IPR036860">
    <property type="entry name" value="SH2_dom_sf"/>
</dbReference>
<dbReference type="InterPro" id="IPR000980">
    <property type="entry name" value="SH2"/>
</dbReference>
<dbReference type="PROSITE" id="PS50001">
    <property type="entry name" value="SH2"/>
    <property type="match status" value="1"/>
</dbReference>
<dbReference type="RefSeq" id="XP_017262547.1">
    <property type="nucleotide sequence ID" value="XM_017407058.3"/>
</dbReference>
<dbReference type="GO" id="GO:0005737">
    <property type="term" value="C:cytoplasm"/>
    <property type="evidence" value="ECO:0007669"/>
    <property type="project" value="UniProtKB-SubCell"/>
</dbReference>
<dbReference type="InterPro" id="IPR001245">
    <property type="entry name" value="Ser-Thr/Tyr_kinase_cat_dom"/>
</dbReference>
<dbReference type="PROSITE" id="PS00107">
    <property type="entry name" value="PROTEIN_KINASE_ATP"/>
    <property type="match status" value="1"/>
</dbReference>
<dbReference type="FunFam" id="3.30.200.20:FF:000053">
    <property type="entry name" value="Tyrosine-protein kinase"/>
    <property type="match status" value="1"/>
</dbReference>
<dbReference type="Proteomes" id="UP000264800">
    <property type="component" value="Unplaced"/>
</dbReference>
<evidence type="ECO:0000256" key="7">
    <source>
        <dbReference type="ARBA" id="ARBA00022777"/>
    </source>
</evidence>
<evidence type="ECO:0000256" key="14">
    <source>
        <dbReference type="PROSITE-ProRule" id="PRU00192"/>
    </source>
</evidence>
<dbReference type="FunFam" id="1.10.510.10:FF:000272">
    <property type="entry name" value="Tyrosine-protein kinase"/>
    <property type="match status" value="1"/>
</dbReference>
<evidence type="ECO:0000259" key="19">
    <source>
        <dbReference type="PROSITE" id="PS50002"/>
    </source>
</evidence>
<keyword evidence="9 13" id="KW-0727">SH2 domain</keyword>
<dbReference type="FunFam" id="3.30.505.10:FF:000023">
    <property type="entry name" value="Tyrosine-protein kinase"/>
    <property type="match status" value="1"/>
</dbReference>
<keyword evidence="7 16" id="KW-0418">Kinase</keyword>
<evidence type="ECO:0000313" key="22">
    <source>
        <dbReference type="Proteomes" id="UP000264800"/>
    </source>
</evidence>
<dbReference type="GO" id="GO:0005524">
    <property type="term" value="F:ATP binding"/>
    <property type="evidence" value="ECO:0007669"/>
    <property type="project" value="UniProtKB-UniRule"/>
</dbReference>
<dbReference type="CTD" id="4145"/>
<name>A0A3Q3BKK1_KRYMA</name>
<dbReference type="RefSeq" id="XP_037830145.1">
    <property type="nucleotide sequence ID" value="XM_037974217.1"/>
</dbReference>
<evidence type="ECO:0000256" key="9">
    <source>
        <dbReference type="ARBA" id="ARBA00022999"/>
    </source>
</evidence>
<dbReference type="Ensembl" id="ENSKMAT00000030413.1">
    <property type="protein sequence ID" value="ENSKMAP00000030041.1"/>
    <property type="gene ID" value="ENSKMAG00000022203.1"/>
</dbReference>
<dbReference type="Gene3D" id="3.30.505.10">
    <property type="entry name" value="SH2 domain"/>
    <property type="match status" value="1"/>
</dbReference>
<dbReference type="Pfam" id="PF00017">
    <property type="entry name" value="SH2"/>
    <property type="match status" value="1"/>
</dbReference>
<comment type="subcellular location">
    <subcellularLocation>
        <location evidence="1">Cytoplasm</location>
    </subcellularLocation>
</comment>
<feature type="domain" description="SH3" evidence="19">
    <location>
        <begin position="4"/>
        <end position="66"/>
    </location>
</feature>
<evidence type="ECO:0000256" key="16">
    <source>
        <dbReference type="RuleBase" id="RU362096"/>
    </source>
</evidence>
<dbReference type="InterPro" id="IPR008266">
    <property type="entry name" value="Tyr_kinase_AS"/>
</dbReference>